<reference evidence="3 5" key="2">
    <citation type="submission" date="2019-07" db="EMBL/GenBank/DDBJ databases">
        <title>Genomic analysis of Lentibacillus sp. NKC851-2.</title>
        <authorList>
            <person name="Oh Y.J."/>
        </authorList>
    </citation>
    <scope>NUCLEOTIDE SEQUENCE [LARGE SCALE GENOMIC DNA]</scope>
    <source>
        <strain evidence="3 5">NKC851-2</strain>
    </source>
</reference>
<accession>A0A549YIH2</accession>
<proteinExistence type="predicted"/>
<evidence type="ECO:0000313" key="5">
    <source>
        <dbReference type="Proteomes" id="UP000319280"/>
    </source>
</evidence>
<evidence type="ECO:0000313" key="3">
    <source>
        <dbReference type="EMBL" id="TRM11670.1"/>
    </source>
</evidence>
<protein>
    <submittedName>
        <fullName evidence="3">Uncharacterized protein</fullName>
    </submittedName>
</protein>
<reference evidence="2 4" key="1">
    <citation type="submission" date="2019-05" db="EMBL/GenBank/DDBJ databases">
        <title>Genomic analysis of Lentibacillus sp. NKC220-2.</title>
        <authorList>
            <person name="Oh Y.J."/>
        </authorList>
    </citation>
    <scope>NUCLEOTIDE SEQUENCE [LARGE SCALE GENOMIC DNA]</scope>
    <source>
        <strain evidence="2 4">NKC220-2</strain>
    </source>
</reference>
<feature type="transmembrane region" description="Helical" evidence="1">
    <location>
        <begin position="36"/>
        <end position="57"/>
    </location>
</feature>
<dbReference type="AlphaFoldDB" id="A0A549YIH2"/>
<dbReference type="Proteomes" id="UP000306980">
    <property type="component" value="Unassembled WGS sequence"/>
</dbReference>
<dbReference type="EMBL" id="VJMZ01000001">
    <property type="protein sequence ID" value="TRM11670.1"/>
    <property type="molecule type" value="Genomic_DNA"/>
</dbReference>
<evidence type="ECO:0000313" key="4">
    <source>
        <dbReference type="Proteomes" id="UP000306980"/>
    </source>
</evidence>
<evidence type="ECO:0000256" key="1">
    <source>
        <dbReference type="SAM" id="Phobius"/>
    </source>
</evidence>
<evidence type="ECO:0000313" key="2">
    <source>
        <dbReference type="EMBL" id="TMN22879.1"/>
    </source>
</evidence>
<comment type="caution">
    <text evidence="3">The sequence shown here is derived from an EMBL/GenBank/DDBJ whole genome shotgun (WGS) entry which is preliminary data.</text>
</comment>
<gene>
    <name evidence="2" type="ORF">FFL34_12875</name>
    <name evidence="3" type="ORF">FH966_08225</name>
</gene>
<dbReference type="EMBL" id="VCIA01000001">
    <property type="protein sequence ID" value="TMN22879.1"/>
    <property type="molecule type" value="Genomic_DNA"/>
</dbReference>
<name>A0A549YIH2_9BACI</name>
<accession>A0A5S3QM64</accession>
<feature type="transmembrane region" description="Helical" evidence="1">
    <location>
        <begin position="9"/>
        <end position="30"/>
    </location>
</feature>
<dbReference type="OrthoDB" id="2719693at2"/>
<keyword evidence="1" id="KW-0472">Membrane</keyword>
<keyword evidence="1" id="KW-1133">Transmembrane helix</keyword>
<sequence length="165" mass="18568">MKENIIAKILFVLGSAQIVAGVIIGLLLALSPGTNWSILLTCALGGFVIGMFFIGFAENIRLLQNIHDILTPKAANKSQANPRKMSDTTAQWELEESEKEKIRDHYQDESIVEIVPSPKENYCLVRFRSGHEYYVRVVYVGGFGVQETGEGLIRQSIIKWYNESY</sequence>
<keyword evidence="1" id="KW-0812">Transmembrane</keyword>
<dbReference type="RefSeq" id="WP_138603775.1">
    <property type="nucleotide sequence ID" value="NZ_VCIA01000001.1"/>
</dbReference>
<dbReference type="Proteomes" id="UP000319280">
    <property type="component" value="Unassembled WGS sequence"/>
</dbReference>
<keyword evidence="5" id="KW-1185">Reference proteome</keyword>
<organism evidence="3 5">
    <name type="scientific">Lentibacillus cibarius</name>
    <dbReference type="NCBI Taxonomy" id="2583219"/>
    <lineage>
        <taxon>Bacteria</taxon>
        <taxon>Bacillati</taxon>
        <taxon>Bacillota</taxon>
        <taxon>Bacilli</taxon>
        <taxon>Bacillales</taxon>
        <taxon>Bacillaceae</taxon>
        <taxon>Lentibacillus</taxon>
    </lineage>
</organism>